<dbReference type="AlphaFoldDB" id="A0A5B7XUN4"/>
<organism evidence="1 2">
    <name type="scientific">Mycoplasma nasistruthionis</name>
    <dbReference type="NCBI Taxonomy" id="353852"/>
    <lineage>
        <taxon>Bacteria</taxon>
        <taxon>Bacillati</taxon>
        <taxon>Mycoplasmatota</taxon>
        <taxon>Mollicutes</taxon>
        <taxon>Mycoplasmataceae</taxon>
        <taxon>Mycoplasma</taxon>
    </lineage>
</organism>
<sequence>MYAGVDAKSASASNKSLASFWSAKTFAYLSNASFLASSVVALFNNSANFVWLSSFNSLKSTSLLCRYSAPLYPFSPVNLATNELGNNEYGL</sequence>
<name>A0A5B7XUN4_9MOLU</name>
<dbReference type="RefSeq" id="WP_139592084.1">
    <property type="nucleotide sequence ID" value="NZ_CP040825.1"/>
</dbReference>
<accession>A0A5B7XUN4</accession>
<proteinExistence type="predicted"/>
<evidence type="ECO:0000313" key="2">
    <source>
        <dbReference type="Proteomes" id="UP000305457"/>
    </source>
</evidence>
<dbReference type="Proteomes" id="UP000305457">
    <property type="component" value="Chromosome"/>
</dbReference>
<protein>
    <submittedName>
        <fullName evidence="1">Uncharacterized protein</fullName>
    </submittedName>
</protein>
<evidence type="ECO:0000313" key="1">
    <source>
        <dbReference type="EMBL" id="QCZ36601.1"/>
    </source>
</evidence>
<reference evidence="1 2" key="1">
    <citation type="submission" date="2019-06" db="EMBL/GenBank/DDBJ databases">
        <title>Mycoplasma sp. 2F1A isolated from ostrich.</title>
        <authorList>
            <person name="Spergser J."/>
        </authorList>
    </citation>
    <scope>NUCLEOTIDE SEQUENCE [LARGE SCALE GENOMIC DNA]</scope>
    <source>
        <strain evidence="1 2">2F1A</strain>
    </source>
</reference>
<dbReference type="KEGG" id="mnh:FG904_01030"/>
<dbReference type="EMBL" id="CP040825">
    <property type="protein sequence ID" value="QCZ36601.1"/>
    <property type="molecule type" value="Genomic_DNA"/>
</dbReference>
<gene>
    <name evidence="1" type="ORF">FG904_01030</name>
</gene>